<dbReference type="Pfam" id="PF13302">
    <property type="entry name" value="Acetyltransf_3"/>
    <property type="match status" value="1"/>
</dbReference>
<dbReference type="STRING" id="1032480.MLP_39840"/>
<sequence length="183" mass="19901">MPGLSYPTLTDGVVALRPWGIDDVDDQLAAFADPVFVRFSDWAPDTRDQLVDRLQEVERARENGLGIHLAITHPDTPSHALGEVALSGIDDTNQRASVGYWLSPAARGRGLASRAVRLIARWAFDELGLLRLELTCGPDNPGSQGVAVRCGFRLEGLLRSHMAFKGGRRDSLVYGLLPGELLS</sequence>
<dbReference type="HOGENOM" id="CLU_013985_3_4_11"/>
<reference evidence="2 3" key="1">
    <citation type="submission" date="2011-05" db="EMBL/GenBank/DDBJ databases">
        <title>Whole genome sequence of Microlunatus phosphovorus NM-1.</title>
        <authorList>
            <person name="Hosoyama A."/>
            <person name="Sasaki K."/>
            <person name="Harada T."/>
            <person name="Igarashi R."/>
            <person name="Kawakoshi A."/>
            <person name="Sasagawa M."/>
            <person name="Fukada J."/>
            <person name="Nakamura S."/>
            <person name="Katano Y."/>
            <person name="Hanada S."/>
            <person name="Kamagata Y."/>
            <person name="Nakamura N."/>
            <person name="Yamazaki S."/>
            <person name="Fujita N."/>
        </authorList>
    </citation>
    <scope>NUCLEOTIDE SEQUENCE [LARGE SCALE GENOMIC DNA]</scope>
    <source>
        <strain evidence="3">ATCC 700054 / DSM 10555 / JCM 9379 / NBRC 101784 / NCIMB 13414 / VKM Ac-1990 / NM-1</strain>
    </source>
</reference>
<dbReference type="GO" id="GO:0008999">
    <property type="term" value="F:protein-N-terminal-alanine acetyltransferase activity"/>
    <property type="evidence" value="ECO:0007669"/>
    <property type="project" value="TreeGrafter"/>
</dbReference>
<dbReference type="AlphaFoldDB" id="F5XQX6"/>
<dbReference type="EMBL" id="AP012204">
    <property type="protein sequence ID" value="BAK36998.1"/>
    <property type="molecule type" value="Genomic_DNA"/>
</dbReference>
<dbReference type="OrthoDB" id="9795188at2"/>
<dbReference type="GO" id="GO:0005737">
    <property type="term" value="C:cytoplasm"/>
    <property type="evidence" value="ECO:0007669"/>
    <property type="project" value="TreeGrafter"/>
</dbReference>
<gene>
    <name evidence="2" type="ordered locus">MLP_39840</name>
</gene>
<protein>
    <recommendedName>
        <fullName evidence="1">N-acetyltransferase domain-containing protein</fullName>
    </recommendedName>
</protein>
<dbReference type="PANTHER" id="PTHR43441">
    <property type="entry name" value="RIBOSOMAL-PROTEIN-SERINE ACETYLTRANSFERASE"/>
    <property type="match status" value="1"/>
</dbReference>
<dbReference type="PANTHER" id="PTHR43441:SF10">
    <property type="entry name" value="ACETYLTRANSFERASE"/>
    <property type="match status" value="1"/>
</dbReference>
<dbReference type="eggNOG" id="COG1670">
    <property type="taxonomic scope" value="Bacteria"/>
</dbReference>
<dbReference type="SUPFAM" id="SSF55729">
    <property type="entry name" value="Acyl-CoA N-acyltransferases (Nat)"/>
    <property type="match status" value="1"/>
</dbReference>
<dbReference type="InterPro" id="IPR016181">
    <property type="entry name" value="Acyl_CoA_acyltransferase"/>
</dbReference>
<dbReference type="InterPro" id="IPR051908">
    <property type="entry name" value="Ribosomal_N-acetyltransferase"/>
</dbReference>
<evidence type="ECO:0000313" key="3">
    <source>
        <dbReference type="Proteomes" id="UP000007947"/>
    </source>
</evidence>
<dbReference type="PROSITE" id="PS51186">
    <property type="entry name" value="GNAT"/>
    <property type="match status" value="1"/>
</dbReference>
<evidence type="ECO:0000259" key="1">
    <source>
        <dbReference type="PROSITE" id="PS51186"/>
    </source>
</evidence>
<proteinExistence type="predicted"/>
<feature type="domain" description="N-acetyltransferase" evidence="1">
    <location>
        <begin position="21"/>
        <end position="179"/>
    </location>
</feature>
<evidence type="ECO:0000313" key="2">
    <source>
        <dbReference type="EMBL" id="BAK36998.1"/>
    </source>
</evidence>
<accession>F5XQX6</accession>
<dbReference type="GO" id="GO:1990189">
    <property type="term" value="F:protein N-terminal-serine acetyltransferase activity"/>
    <property type="evidence" value="ECO:0007669"/>
    <property type="project" value="TreeGrafter"/>
</dbReference>
<keyword evidence="3" id="KW-1185">Reference proteome</keyword>
<dbReference type="InterPro" id="IPR000182">
    <property type="entry name" value="GNAT_dom"/>
</dbReference>
<name>F5XQX6_MICPN</name>
<dbReference type="Proteomes" id="UP000007947">
    <property type="component" value="Chromosome"/>
</dbReference>
<dbReference type="Gene3D" id="3.40.630.30">
    <property type="match status" value="1"/>
</dbReference>
<organism evidence="2 3">
    <name type="scientific">Microlunatus phosphovorus (strain ATCC 700054 / DSM 10555 / JCM 9379 / NBRC 101784 / NCIMB 13414 / VKM Ac-1990 / NM-1)</name>
    <dbReference type="NCBI Taxonomy" id="1032480"/>
    <lineage>
        <taxon>Bacteria</taxon>
        <taxon>Bacillati</taxon>
        <taxon>Actinomycetota</taxon>
        <taxon>Actinomycetes</taxon>
        <taxon>Propionibacteriales</taxon>
        <taxon>Propionibacteriaceae</taxon>
        <taxon>Microlunatus</taxon>
    </lineage>
</organism>
<dbReference type="KEGG" id="mph:MLP_39840"/>